<evidence type="ECO:0000313" key="12">
    <source>
        <dbReference type="Proteomes" id="UP000001744"/>
    </source>
</evidence>
<keyword evidence="12" id="KW-1185">Reference proteome</keyword>
<keyword evidence="6 9" id="KW-1133">Transmembrane helix</keyword>
<dbReference type="RefSeq" id="XP_002172892.1">
    <property type="nucleotide sequence ID" value="XM_002172856.2"/>
</dbReference>
<organism evidence="10 12">
    <name type="scientific">Schizosaccharomyces japonicus (strain yFS275 / FY16936)</name>
    <name type="common">Fission yeast</name>
    <dbReference type="NCBI Taxonomy" id="402676"/>
    <lineage>
        <taxon>Eukaryota</taxon>
        <taxon>Fungi</taxon>
        <taxon>Dikarya</taxon>
        <taxon>Ascomycota</taxon>
        <taxon>Taphrinomycotina</taxon>
        <taxon>Schizosaccharomycetes</taxon>
        <taxon>Schizosaccharomycetales</taxon>
        <taxon>Schizosaccharomycetaceae</taxon>
        <taxon>Schizosaccharomyces</taxon>
    </lineage>
</organism>
<dbReference type="GO" id="GO:0005793">
    <property type="term" value="C:endoplasmic reticulum-Golgi intermediate compartment"/>
    <property type="evidence" value="ECO:0000318"/>
    <property type="project" value="GO_Central"/>
</dbReference>
<proteinExistence type="inferred from homology"/>
<comment type="caution">
    <text evidence="9">Lacks conserved residue(s) required for the propagation of feature annotation.</text>
</comment>
<dbReference type="GO" id="GO:0000139">
    <property type="term" value="C:Golgi membrane"/>
    <property type="evidence" value="ECO:0000318"/>
    <property type="project" value="GO_Central"/>
</dbReference>
<dbReference type="EMBL" id="KE651168">
    <property type="protein sequence ID" value="EEB06599.1"/>
    <property type="molecule type" value="Genomic_DNA"/>
</dbReference>
<comment type="subcellular location">
    <subcellularLocation>
        <location evidence="9">Endoplasmic reticulum membrane</location>
        <topology evidence="9">Multi-pass membrane protein</topology>
    </subcellularLocation>
    <subcellularLocation>
        <location evidence="9">Golgi apparatus membrane</location>
        <topology evidence="9">Multi-pass membrane protein</topology>
    </subcellularLocation>
</comment>
<dbReference type="InterPro" id="IPR005578">
    <property type="entry name" value="Yif1_fam"/>
</dbReference>
<feature type="transmembrane region" description="Helical" evidence="9">
    <location>
        <begin position="274"/>
        <end position="291"/>
    </location>
</feature>
<dbReference type="GO" id="GO:0015031">
    <property type="term" value="P:protein transport"/>
    <property type="evidence" value="ECO:0007669"/>
    <property type="project" value="UniProtKB-KW"/>
</dbReference>
<gene>
    <name evidence="11" type="primary">hrf1</name>
    <name evidence="10" type="ORF">SJAG_01642</name>
</gene>
<evidence type="ECO:0000256" key="5">
    <source>
        <dbReference type="ARBA" id="ARBA00022927"/>
    </source>
</evidence>
<evidence type="ECO:0000313" key="10">
    <source>
        <dbReference type="EMBL" id="EEB06599.1"/>
    </source>
</evidence>
<dbReference type="AlphaFoldDB" id="B6JYI1"/>
<keyword evidence="5 9" id="KW-0653">Protein transport</keyword>
<name>B6JYI1_SCHJY</name>
<keyword evidence="8 9" id="KW-0472">Membrane</keyword>
<evidence type="ECO:0000256" key="2">
    <source>
        <dbReference type="ARBA" id="ARBA00022448"/>
    </source>
</evidence>
<dbReference type="GeneID" id="7052332"/>
<reference evidence="10 12" key="1">
    <citation type="journal article" date="2011" name="Science">
        <title>Comparative functional genomics of the fission yeasts.</title>
        <authorList>
            <person name="Rhind N."/>
            <person name="Chen Z."/>
            <person name="Yassour M."/>
            <person name="Thompson D.A."/>
            <person name="Haas B.J."/>
            <person name="Habib N."/>
            <person name="Wapinski I."/>
            <person name="Roy S."/>
            <person name="Lin M.F."/>
            <person name="Heiman D.I."/>
            <person name="Young S.K."/>
            <person name="Furuya K."/>
            <person name="Guo Y."/>
            <person name="Pidoux A."/>
            <person name="Chen H.M."/>
            <person name="Robbertse B."/>
            <person name="Goldberg J.M."/>
            <person name="Aoki K."/>
            <person name="Bayne E.H."/>
            <person name="Berlin A.M."/>
            <person name="Desjardins C.A."/>
            <person name="Dobbs E."/>
            <person name="Dukaj L."/>
            <person name="Fan L."/>
            <person name="FitzGerald M.G."/>
            <person name="French C."/>
            <person name="Gujja S."/>
            <person name="Hansen K."/>
            <person name="Keifenheim D."/>
            <person name="Levin J.Z."/>
            <person name="Mosher R.A."/>
            <person name="Mueller C.A."/>
            <person name="Pfiffner J."/>
            <person name="Priest M."/>
            <person name="Russ C."/>
            <person name="Smialowska A."/>
            <person name="Swoboda P."/>
            <person name="Sykes S.M."/>
            <person name="Vaughn M."/>
            <person name="Vengrova S."/>
            <person name="Yoder R."/>
            <person name="Zeng Q."/>
            <person name="Allshire R."/>
            <person name="Baulcombe D."/>
            <person name="Birren B.W."/>
            <person name="Brown W."/>
            <person name="Ekwall K."/>
            <person name="Kellis M."/>
            <person name="Leatherwood J."/>
            <person name="Levin H."/>
            <person name="Margalit H."/>
            <person name="Martienssen R."/>
            <person name="Nieduszynski C.A."/>
            <person name="Spatafora J.W."/>
            <person name="Friedman N."/>
            <person name="Dalgaard J.Z."/>
            <person name="Baumann P."/>
            <person name="Niki H."/>
            <person name="Regev A."/>
            <person name="Nusbaum C."/>
        </authorList>
    </citation>
    <scope>NUCLEOTIDE SEQUENCE [LARGE SCALE GENOMIC DNA]</scope>
    <source>
        <strain evidence="12">yFS275 / FY16936</strain>
    </source>
</reference>
<dbReference type="PANTHER" id="PTHR14083">
    <property type="entry name" value="YIP1 INTERACTING FACTOR HOMOLOG YIF1 PROTEIN"/>
    <property type="match status" value="1"/>
</dbReference>
<dbReference type="GO" id="GO:0030134">
    <property type="term" value="C:COPII-coated ER to Golgi transport vesicle"/>
    <property type="evidence" value="ECO:0000318"/>
    <property type="project" value="GO_Central"/>
</dbReference>
<sequence length="292" mass="33036">MPPKLYHPQPTHAVPMMNMQVNEHFVNNQPVGGAKAGFPPTMGQSFFSNSAAAQMGLQMGRTAVTTGQEYVEKNFGRWFSFSSLHYYFDVSNSYVVKKLMLILFPWRRRSWARVLRRSEVSGSSEGYCPPSEDVNAPDMYIPLMAFTTHILLTCALNGIRGNFHPELFGIRASKSFGIVLFEFLATRLGCYLLNISSQSQVLDMVAYNGYKFVGLILTTFARLAGSTWLTVSVFVYTYLSTAFFLLRSLKYAVLPESTMAINATITSHQRTRRIYFLFSIAALQVVYMFFLL</sequence>
<comment type="similarity">
    <text evidence="1 9">Belongs to the YIF1 family.</text>
</comment>
<keyword evidence="2 9" id="KW-0813">Transport</keyword>
<dbReference type="eggNOG" id="KOG3094">
    <property type="taxonomic scope" value="Eukaryota"/>
</dbReference>
<evidence type="ECO:0000256" key="3">
    <source>
        <dbReference type="ARBA" id="ARBA00022692"/>
    </source>
</evidence>
<dbReference type="OrthoDB" id="337750at2759"/>
<keyword evidence="7 9" id="KW-0333">Golgi apparatus</keyword>
<dbReference type="GO" id="GO:0005789">
    <property type="term" value="C:endoplasmic reticulum membrane"/>
    <property type="evidence" value="ECO:0000318"/>
    <property type="project" value="GO_Central"/>
</dbReference>
<keyword evidence="4 9" id="KW-0256">Endoplasmic reticulum</keyword>
<dbReference type="Proteomes" id="UP000001744">
    <property type="component" value="Unassembled WGS sequence"/>
</dbReference>
<dbReference type="OMA" id="NWEVRYS"/>
<evidence type="ECO:0000256" key="7">
    <source>
        <dbReference type="ARBA" id="ARBA00023034"/>
    </source>
</evidence>
<evidence type="ECO:0000256" key="1">
    <source>
        <dbReference type="ARBA" id="ARBA00009727"/>
    </source>
</evidence>
<dbReference type="GO" id="GO:0006888">
    <property type="term" value="P:endoplasmic reticulum to Golgi vesicle-mediated transport"/>
    <property type="evidence" value="ECO:0000318"/>
    <property type="project" value="GO_Central"/>
</dbReference>
<dbReference type="HOGENOM" id="CLU_047877_2_0_1"/>
<evidence type="ECO:0000313" key="11">
    <source>
        <dbReference type="JaponicusDB" id="SJAG_01642"/>
    </source>
</evidence>
<keyword evidence="3 9" id="KW-0812">Transmembrane</keyword>
<dbReference type="STRING" id="402676.B6JYI1"/>
<dbReference type="JaponicusDB" id="SJAG_01642">
    <property type="gene designation" value="hrf1"/>
</dbReference>
<dbReference type="VEuPathDB" id="FungiDB:SJAG_01642"/>
<dbReference type="Pfam" id="PF03878">
    <property type="entry name" value="YIF1"/>
    <property type="match status" value="1"/>
</dbReference>
<evidence type="ECO:0000256" key="4">
    <source>
        <dbReference type="ARBA" id="ARBA00022824"/>
    </source>
</evidence>
<accession>B6JYI1</accession>
<feature type="transmembrane region" description="Helical" evidence="9">
    <location>
        <begin position="215"/>
        <end position="239"/>
    </location>
</feature>
<comment type="function">
    <text evidence="9">Has a role in transport between endoplasmic reticulum and Golgi.</text>
</comment>
<evidence type="ECO:0000256" key="9">
    <source>
        <dbReference type="RuleBase" id="RU368073"/>
    </source>
</evidence>
<protein>
    <recommendedName>
        <fullName evidence="9">Protein YIF1</fullName>
    </recommendedName>
</protein>
<evidence type="ECO:0000256" key="8">
    <source>
        <dbReference type="ARBA" id="ARBA00023136"/>
    </source>
</evidence>
<dbReference type="PANTHER" id="PTHR14083:SF0">
    <property type="entry name" value="YIP1D-INTERACTING FACTOR 1, ISOFORM C"/>
    <property type="match status" value="1"/>
</dbReference>
<evidence type="ECO:0000256" key="6">
    <source>
        <dbReference type="ARBA" id="ARBA00022989"/>
    </source>
</evidence>